<reference evidence="2 3" key="1">
    <citation type="submission" date="2018-05" db="EMBL/GenBank/DDBJ databases">
        <title>Genomic Encyclopedia of Type Strains, Phase IV (KMG-IV): sequencing the most valuable type-strain genomes for metagenomic binning, comparative biology and taxonomic classification.</title>
        <authorList>
            <person name="Goeker M."/>
        </authorList>
    </citation>
    <scope>NUCLEOTIDE SEQUENCE [LARGE SCALE GENOMIC DNA]</scope>
    <source>
        <strain evidence="2 3">DSM 18773</strain>
    </source>
</reference>
<evidence type="ECO:0000313" key="2">
    <source>
        <dbReference type="EMBL" id="PWK16353.1"/>
    </source>
</evidence>
<dbReference type="AlphaFoldDB" id="A0A316DI92"/>
<keyword evidence="1" id="KW-1133">Transmembrane helix</keyword>
<feature type="transmembrane region" description="Helical" evidence="1">
    <location>
        <begin position="44"/>
        <end position="61"/>
    </location>
</feature>
<feature type="transmembrane region" description="Helical" evidence="1">
    <location>
        <begin position="5"/>
        <end position="24"/>
    </location>
</feature>
<comment type="caution">
    <text evidence="2">The sequence shown here is derived from an EMBL/GenBank/DDBJ whole genome shotgun (WGS) entry which is preliminary data.</text>
</comment>
<feature type="transmembrane region" description="Helical" evidence="1">
    <location>
        <begin position="68"/>
        <end position="90"/>
    </location>
</feature>
<accession>A0A316DI92</accession>
<sequence length="96" mass="11442">MRFVLYTVGTFFVYLLYAFLLLKLEFATLYNPDHDQVYELNNESLKIMMYTVPFIGIMWASRSKIVRIVAVLLILFFWIWPLFHWCMIGAPNPARV</sequence>
<proteinExistence type="predicted"/>
<keyword evidence="1" id="KW-0812">Transmembrane</keyword>
<dbReference type="EMBL" id="QGGL01000001">
    <property type="protein sequence ID" value="PWK16353.1"/>
    <property type="molecule type" value="Genomic_DNA"/>
</dbReference>
<organism evidence="2 3">
    <name type="scientific">Tumebacillus permanentifrigoris</name>
    <dbReference type="NCBI Taxonomy" id="378543"/>
    <lineage>
        <taxon>Bacteria</taxon>
        <taxon>Bacillati</taxon>
        <taxon>Bacillota</taxon>
        <taxon>Bacilli</taxon>
        <taxon>Bacillales</taxon>
        <taxon>Alicyclobacillaceae</taxon>
        <taxon>Tumebacillus</taxon>
    </lineage>
</organism>
<evidence type="ECO:0000313" key="3">
    <source>
        <dbReference type="Proteomes" id="UP000245634"/>
    </source>
</evidence>
<protein>
    <submittedName>
        <fullName evidence="2">Uncharacterized protein</fullName>
    </submittedName>
</protein>
<keyword evidence="1" id="KW-0472">Membrane</keyword>
<keyword evidence="3" id="KW-1185">Reference proteome</keyword>
<name>A0A316DI92_9BACL</name>
<evidence type="ECO:0000256" key="1">
    <source>
        <dbReference type="SAM" id="Phobius"/>
    </source>
</evidence>
<gene>
    <name evidence="2" type="ORF">C7459_101217</name>
</gene>
<dbReference type="Proteomes" id="UP000245634">
    <property type="component" value="Unassembled WGS sequence"/>
</dbReference>